<organism evidence="2 3">
    <name type="scientific">Tessaracoccus bendigoensis DSM 12906</name>
    <dbReference type="NCBI Taxonomy" id="1123357"/>
    <lineage>
        <taxon>Bacteria</taxon>
        <taxon>Bacillati</taxon>
        <taxon>Actinomycetota</taxon>
        <taxon>Actinomycetes</taxon>
        <taxon>Propionibacteriales</taxon>
        <taxon>Propionibacteriaceae</taxon>
        <taxon>Tessaracoccus</taxon>
    </lineage>
</organism>
<keyword evidence="1" id="KW-0472">Membrane</keyword>
<feature type="transmembrane region" description="Helical" evidence="1">
    <location>
        <begin position="60"/>
        <end position="79"/>
    </location>
</feature>
<sequence length="85" mass="8905">MTVLKLRRVGAASCVLLAAVTLICLVTGARLGWLTLGLTGLLLLAGAIFDELLRRPVRAVMAASGATLVLFGLLPWWALNGGFIS</sequence>
<feature type="transmembrane region" description="Helical" evidence="1">
    <location>
        <begin position="34"/>
        <end position="53"/>
    </location>
</feature>
<feature type="transmembrane region" description="Helical" evidence="1">
    <location>
        <begin position="9"/>
        <end position="28"/>
    </location>
</feature>
<dbReference type="EMBL" id="FQZG01000045">
    <property type="protein sequence ID" value="SHJ39827.1"/>
    <property type="molecule type" value="Genomic_DNA"/>
</dbReference>
<evidence type="ECO:0000313" key="3">
    <source>
        <dbReference type="Proteomes" id="UP000184512"/>
    </source>
</evidence>
<evidence type="ECO:0000313" key="2">
    <source>
        <dbReference type="EMBL" id="SHJ39827.1"/>
    </source>
</evidence>
<keyword evidence="1" id="KW-1133">Transmembrane helix</keyword>
<dbReference type="Proteomes" id="UP000184512">
    <property type="component" value="Unassembled WGS sequence"/>
</dbReference>
<gene>
    <name evidence="2" type="ORF">SAMN02745244_02419</name>
</gene>
<protein>
    <submittedName>
        <fullName evidence="2">Uncharacterized protein</fullName>
    </submittedName>
</protein>
<keyword evidence="3" id="KW-1185">Reference proteome</keyword>
<keyword evidence="1" id="KW-0812">Transmembrane</keyword>
<accession>A0A1M6IZL2</accession>
<name>A0A1M6IZL2_9ACTN</name>
<dbReference type="AlphaFoldDB" id="A0A1M6IZL2"/>
<reference evidence="2 3" key="1">
    <citation type="submission" date="2016-11" db="EMBL/GenBank/DDBJ databases">
        <authorList>
            <person name="Jaros S."/>
            <person name="Januszkiewicz K."/>
            <person name="Wedrychowicz H."/>
        </authorList>
    </citation>
    <scope>NUCLEOTIDE SEQUENCE [LARGE SCALE GENOMIC DNA]</scope>
    <source>
        <strain evidence="2 3">DSM 12906</strain>
    </source>
</reference>
<proteinExistence type="predicted"/>
<evidence type="ECO:0000256" key="1">
    <source>
        <dbReference type="SAM" id="Phobius"/>
    </source>
</evidence>